<comment type="caution">
    <text evidence="2">The sequence shown here is derived from an EMBL/GenBank/DDBJ whole genome shotgun (WGS) entry which is preliminary data.</text>
</comment>
<evidence type="ECO:0000313" key="3">
    <source>
        <dbReference type="Proteomes" id="UP000018227"/>
    </source>
</evidence>
<dbReference type="EMBL" id="ACIL03000013">
    <property type="protein sequence ID" value="ESL02746.1"/>
    <property type="molecule type" value="Genomic_DNA"/>
</dbReference>
<dbReference type="Gene3D" id="3.20.20.150">
    <property type="entry name" value="Divalent-metal-dependent TIM barrel enzymes"/>
    <property type="match status" value="1"/>
</dbReference>
<dbReference type="InterPro" id="IPR013022">
    <property type="entry name" value="Xyl_isomerase-like_TIM-brl"/>
</dbReference>
<dbReference type="InterPro" id="IPR050312">
    <property type="entry name" value="IolE/XylAMocC-like"/>
</dbReference>
<dbReference type="Pfam" id="PF01261">
    <property type="entry name" value="AP_endonuc_2"/>
    <property type="match status" value="1"/>
</dbReference>
<dbReference type="STRING" id="592026.GCWU0000282_001616"/>
<dbReference type="InterPro" id="IPR036237">
    <property type="entry name" value="Xyl_isomerase-like_sf"/>
</dbReference>
<dbReference type="Proteomes" id="UP000018227">
    <property type="component" value="Unassembled WGS sequence"/>
</dbReference>
<evidence type="ECO:0000259" key="1">
    <source>
        <dbReference type="Pfam" id="PF01261"/>
    </source>
</evidence>
<dbReference type="PANTHER" id="PTHR12110">
    <property type="entry name" value="HYDROXYPYRUVATE ISOMERASE"/>
    <property type="match status" value="1"/>
</dbReference>
<reference evidence="2 3" key="1">
    <citation type="submission" date="2013-06" db="EMBL/GenBank/DDBJ databases">
        <authorList>
            <person name="Weinstock G."/>
            <person name="Sodergren E."/>
            <person name="Clifton S."/>
            <person name="Fulton L."/>
            <person name="Fulton B."/>
            <person name="Courtney L."/>
            <person name="Fronick C."/>
            <person name="Harrison M."/>
            <person name="Strong C."/>
            <person name="Farmer C."/>
            <person name="Delahaunty K."/>
            <person name="Markovic C."/>
            <person name="Hall O."/>
            <person name="Minx P."/>
            <person name="Tomlinson C."/>
            <person name="Mitreva M."/>
            <person name="Nelson J."/>
            <person name="Hou S."/>
            <person name="Wollam A."/>
            <person name="Pepin K.H."/>
            <person name="Johnson M."/>
            <person name="Bhonagiri V."/>
            <person name="Nash W.E."/>
            <person name="Warren W."/>
            <person name="Chinwalla A."/>
            <person name="Mardis E.R."/>
            <person name="Wilson R.K."/>
        </authorList>
    </citation>
    <scope>NUCLEOTIDE SEQUENCE [LARGE SCALE GENOMIC DNA]</scope>
    <source>
        <strain evidence="2 3">ATCC 51271</strain>
    </source>
</reference>
<organism evidence="2 3">
    <name type="scientific">Catonella morbi ATCC 51271</name>
    <dbReference type="NCBI Taxonomy" id="592026"/>
    <lineage>
        <taxon>Bacteria</taxon>
        <taxon>Bacillati</taxon>
        <taxon>Bacillota</taxon>
        <taxon>Clostridia</taxon>
        <taxon>Lachnospirales</taxon>
        <taxon>Lachnospiraceae</taxon>
        <taxon>Catonella</taxon>
    </lineage>
</organism>
<feature type="domain" description="Xylose isomerase-like TIM barrel" evidence="1">
    <location>
        <begin position="36"/>
        <end position="285"/>
    </location>
</feature>
<sequence>MQSDRRKKMGKISINQFAVMSVQYFHYSFDYYLKSMKECGIKMVDLWGAIPHYCRLDYPFIEDARQKLNEMKQKMKNNGQKVVVYTPETLAYPYSFSSPDEAVRKRTVDYFAMAMEDALYLGTDKLFINSGCGLLDHFREESFGYLIDTFKRIAKLAEEKGIKLLLEQLQPYESNLVVNLQDVKRVLQEVNSPNFYVCVDVVAMAVAGESLKEYFEELGRDRIQLIHFADSCHYILGDGELPLEKYLKTLEEYEYDGLIDLEINDSIYWENPHESIARSVQWLENYFSK</sequence>
<name>V2Y4X1_9FIRM</name>
<dbReference type="eggNOG" id="COG1082">
    <property type="taxonomic scope" value="Bacteria"/>
</dbReference>
<keyword evidence="3" id="KW-1185">Reference proteome</keyword>
<dbReference type="AlphaFoldDB" id="V2Y4X1"/>
<accession>V2Y4X1</accession>
<keyword evidence="2" id="KW-0540">Nuclease</keyword>
<dbReference type="PANTHER" id="PTHR12110:SF53">
    <property type="entry name" value="BLR5974 PROTEIN"/>
    <property type="match status" value="1"/>
</dbReference>
<dbReference type="HOGENOM" id="CLU_050006_5_1_9"/>
<dbReference type="SUPFAM" id="SSF51658">
    <property type="entry name" value="Xylose isomerase-like"/>
    <property type="match status" value="1"/>
</dbReference>
<gene>
    <name evidence="2" type="ORF">GCWU0000282_001616</name>
</gene>
<keyword evidence="2" id="KW-0255">Endonuclease</keyword>
<keyword evidence="2" id="KW-0378">Hydrolase</keyword>
<evidence type="ECO:0000313" key="2">
    <source>
        <dbReference type="EMBL" id="ESL02746.1"/>
    </source>
</evidence>
<dbReference type="GO" id="GO:0004519">
    <property type="term" value="F:endonuclease activity"/>
    <property type="evidence" value="ECO:0007669"/>
    <property type="project" value="UniProtKB-KW"/>
</dbReference>
<protein>
    <submittedName>
        <fullName evidence="2">AP endonuclease, family 2</fullName>
    </submittedName>
</protein>
<proteinExistence type="predicted"/>